<reference evidence="5 6" key="1">
    <citation type="journal article" date="2015" name="Nature">
        <title>rRNA introns, odd ribosomes, and small enigmatic genomes across a large radiation of phyla.</title>
        <authorList>
            <person name="Brown C.T."/>
            <person name="Hug L.A."/>
            <person name="Thomas B.C."/>
            <person name="Sharon I."/>
            <person name="Castelle C.J."/>
            <person name="Singh A."/>
            <person name="Wilkins M.J."/>
            <person name="Williams K.H."/>
            <person name="Banfield J.F."/>
        </authorList>
    </citation>
    <scope>NUCLEOTIDE SEQUENCE [LARGE SCALE GENOMIC DNA]</scope>
</reference>
<comment type="similarity">
    <text evidence="1">Belongs to the glycosyltransferase 2 family.</text>
</comment>
<name>A0A0G1CNW5_9BACT</name>
<proteinExistence type="inferred from homology"/>
<dbReference type="Proteomes" id="UP000034050">
    <property type="component" value="Unassembled WGS sequence"/>
</dbReference>
<dbReference type="STRING" id="1618446.UV61_C0003G0020"/>
<evidence type="ECO:0000259" key="4">
    <source>
        <dbReference type="Pfam" id="PF00535"/>
    </source>
</evidence>
<accession>A0A0G1CNW5</accession>
<dbReference type="Pfam" id="PF00535">
    <property type="entry name" value="Glycos_transf_2"/>
    <property type="match status" value="1"/>
</dbReference>
<evidence type="ECO:0000256" key="1">
    <source>
        <dbReference type="ARBA" id="ARBA00006739"/>
    </source>
</evidence>
<evidence type="ECO:0000313" key="6">
    <source>
        <dbReference type="Proteomes" id="UP000034050"/>
    </source>
</evidence>
<dbReference type="InterPro" id="IPR001173">
    <property type="entry name" value="Glyco_trans_2-like"/>
</dbReference>
<sequence length="276" mass="31199">MKKPLISVLLPIYNEEKHIRQCLDSLLIQTYKPVEILIADDGSTDATVKMVKTFPVKLFINSHRGPAVQTNFLASKARGKILIRADGDMVHDRNYLTKLVEPILKGETFATFNNEAYLANPQNTWAVCWSLNRGIADNLIVPKGASSHSWVFRAIVKQKFMQVGGYDDVGYEDDQTVLTKLGMPAAINAPGAISYCYNPESGLDVFNSSRWIGRGVWYRDHFLFGLLKHNLVFSLIMGIYHGLRTRKITFIPFRLLYDAGISLGLVERKLRGRHIK</sequence>
<protein>
    <submittedName>
        <fullName evidence="5">Glycosyl transferase family 2</fullName>
    </submittedName>
</protein>
<comment type="caution">
    <text evidence="5">The sequence shown here is derived from an EMBL/GenBank/DDBJ whole genome shotgun (WGS) entry which is preliminary data.</text>
</comment>
<organism evidence="5 6">
    <name type="scientific">Candidatus Gottesmanbacteria bacterium GW2011_GWB1_43_11</name>
    <dbReference type="NCBI Taxonomy" id="1618446"/>
    <lineage>
        <taxon>Bacteria</taxon>
        <taxon>Candidatus Gottesmaniibacteriota</taxon>
    </lineage>
</organism>
<dbReference type="GO" id="GO:0016757">
    <property type="term" value="F:glycosyltransferase activity"/>
    <property type="evidence" value="ECO:0007669"/>
    <property type="project" value="UniProtKB-KW"/>
</dbReference>
<dbReference type="InterPro" id="IPR029044">
    <property type="entry name" value="Nucleotide-diphossugar_trans"/>
</dbReference>
<keyword evidence="2" id="KW-0328">Glycosyltransferase</keyword>
<evidence type="ECO:0000313" key="5">
    <source>
        <dbReference type="EMBL" id="KKS87167.1"/>
    </source>
</evidence>
<feature type="domain" description="Glycosyltransferase 2-like" evidence="4">
    <location>
        <begin position="7"/>
        <end position="146"/>
    </location>
</feature>
<dbReference type="PANTHER" id="PTHR43630:SF1">
    <property type="entry name" value="POLY-BETA-1,6-N-ACETYL-D-GLUCOSAMINE SYNTHASE"/>
    <property type="match status" value="1"/>
</dbReference>
<keyword evidence="3 5" id="KW-0808">Transferase</keyword>
<dbReference type="Gene3D" id="3.90.550.10">
    <property type="entry name" value="Spore Coat Polysaccharide Biosynthesis Protein SpsA, Chain A"/>
    <property type="match status" value="1"/>
</dbReference>
<evidence type="ECO:0000256" key="2">
    <source>
        <dbReference type="ARBA" id="ARBA00022676"/>
    </source>
</evidence>
<gene>
    <name evidence="5" type="ORF">UV61_C0003G0020</name>
</gene>
<evidence type="ECO:0000256" key="3">
    <source>
        <dbReference type="ARBA" id="ARBA00022679"/>
    </source>
</evidence>
<dbReference type="SUPFAM" id="SSF53448">
    <property type="entry name" value="Nucleotide-diphospho-sugar transferases"/>
    <property type="match status" value="1"/>
</dbReference>
<dbReference type="PANTHER" id="PTHR43630">
    <property type="entry name" value="POLY-BETA-1,6-N-ACETYL-D-GLUCOSAMINE SYNTHASE"/>
    <property type="match status" value="1"/>
</dbReference>
<dbReference type="CDD" id="cd00761">
    <property type="entry name" value="Glyco_tranf_GTA_type"/>
    <property type="match status" value="1"/>
</dbReference>
<dbReference type="AlphaFoldDB" id="A0A0G1CNW5"/>
<dbReference type="EMBL" id="LCFD01000003">
    <property type="protein sequence ID" value="KKS87167.1"/>
    <property type="molecule type" value="Genomic_DNA"/>
</dbReference>